<evidence type="ECO:0000256" key="3">
    <source>
        <dbReference type="ARBA" id="ARBA00022448"/>
    </source>
</evidence>
<dbReference type="InterPro" id="IPR043926">
    <property type="entry name" value="ABCG_dom"/>
</dbReference>
<evidence type="ECO:0000256" key="6">
    <source>
        <dbReference type="ARBA" id="ARBA00022840"/>
    </source>
</evidence>
<dbReference type="SUPFAM" id="SSF52540">
    <property type="entry name" value="P-loop containing nucleoside triphosphate hydrolases"/>
    <property type="match status" value="1"/>
</dbReference>
<evidence type="ECO:0000256" key="7">
    <source>
        <dbReference type="ARBA" id="ARBA00022989"/>
    </source>
</evidence>
<keyword evidence="5" id="KW-0547">Nucleotide-binding</keyword>
<dbReference type="InterPro" id="IPR027417">
    <property type="entry name" value="P-loop_NTPase"/>
</dbReference>
<dbReference type="CDD" id="cd03213">
    <property type="entry name" value="ABCG_EPDR"/>
    <property type="match status" value="1"/>
</dbReference>
<dbReference type="GO" id="GO:0016887">
    <property type="term" value="F:ATP hydrolysis activity"/>
    <property type="evidence" value="ECO:0007669"/>
    <property type="project" value="InterPro"/>
</dbReference>
<dbReference type="InterPro" id="IPR017871">
    <property type="entry name" value="ABC_transporter-like_CS"/>
</dbReference>
<dbReference type="InterPro" id="IPR003439">
    <property type="entry name" value="ABC_transporter-like_ATP-bd"/>
</dbReference>
<dbReference type="Proteomes" id="UP001152795">
    <property type="component" value="Unassembled WGS sequence"/>
</dbReference>
<dbReference type="AlphaFoldDB" id="A0A6S7GRR2"/>
<dbReference type="PANTHER" id="PTHR48041:SF78">
    <property type="entry name" value="ABC TRANSPORTER EXPRESSED IN TRACHEA, ISOFORM A"/>
    <property type="match status" value="1"/>
</dbReference>
<comment type="caution">
    <text evidence="9">The sequence shown here is derived from an EMBL/GenBank/DDBJ whole genome shotgun (WGS) entry which is preliminary data.</text>
</comment>
<sequence>MAVQWHRSNSYESALTEDCALATEKLCPSVTRVCRVTKPRSNAVRISPEQDVWKACTRELFLEFVDLTYKVKLARNAYKQILHGVSGQFYTGEFIGILGPSGAGKTTLVNILAGYKSNDAGGSVLINGRPRDSDEFRKLSCFIMQDDILLPYLTVLESMMVSASLHLKKELRHEEKEAIVNSILNQLGLLELCNTRCNDISGGQRKRLAIALELVNNPPIIFLDEPTSGLDSASAYQCMNLLKTLASNGRIVVCTIHQPSAKLFERFDKLYLLAEGNCLYQGTVDALLPYMKEQGFHCPNYHNPADYVIEVSSGQYGDVVPMLVKAWNAYVAENMSRGSSTSSSTNSNFKQMMVSILPCTMKSENKNIFGGVSQLSQLSIFFKLAQCGYTLRKIFTFRRENISIL</sequence>
<reference evidence="9" key="1">
    <citation type="submission" date="2020-04" db="EMBL/GenBank/DDBJ databases">
        <authorList>
            <person name="Alioto T."/>
            <person name="Alioto T."/>
            <person name="Gomez Garrido J."/>
        </authorList>
    </citation>
    <scope>NUCLEOTIDE SEQUENCE</scope>
    <source>
        <strain evidence="9">A484AB</strain>
    </source>
</reference>
<keyword evidence="6 9" id="KW-0067">ATP-binding</keyword>
<gene>
    <name evidence="9" type="ORF">PACLA_8A020930</name>
</gene>
<dbReference type="FunFam" id="3.40.50.300:FF:001077">
    <property type="entry name" value="Uncharacterized protein, isoform A"/>
    <property type="match status" value="1"/>
</dbReference>
<evidence type="ECO:0000313" key="10">
    <source>
        <dbReference type="Proteomes" id="UP001152795"/>
    </source>
</evidence>
<evidence type="ECO:0000256" key="8">
    <source>
        <dbReference type="ARBA" id="ARBA00023136"/>
    </source>
</evidence>
<dbReference type="GO" id="GO:0140359">
    <property type="term" value="F:ABC-type transporter activity"/>
    <property type="evidence" value="ECO:0007669"/>
    <property type="project" value="InterPro"/>
</dbReference>
<keyword evidence="3" id="KW-0813">Transport</keyword>
<dbReference type="PROSITE" id="PS50893">
    <property type="entry name" value="ABC_TRANSPORTER_2"/>
    <property type="match status" value="1"/>
</dbReference>
<dbReference type="PANTHER" id="PTHR48041">
    <property type="entry name" value="ABC TRANSPORTER G FAMILY MEMBER 28"/>
    <property type="match status" value="1"/>
</dbReference>
<dbReference type="Pfam" id="PF19055">
    <property type="entry name" value="ABC2_membrane_7"/>
    <property type="match status" value="1"/>
</dbReference>
<dbReference type="PROSITE" id="PS00211">
    <property type="entry name" value="ABC_TRANSPORTER_1"/>
    <property type="match status" value="1"/>
</dbReference>
<name>A0A6S7GRR2_PARCT</name>
<keyword evidence="10" id="KW-1185">Reference proteome</keyword>
<organism evidence="9 10">
    <name type="scientific">Paramuricea clavata</name>
    <name type="common">Red gorgonian</name>
    <name type="synonym">Violescent sea-whip</name>
    <dbReference type="NCBI Taxonomy" id="317549"/>
    <lineage>
        <taxon>Eukaryota</taxon>
        <taxon>Metazoa</taxon>
        <taxon>Cnidaria</taxon>
        <taxon>Anthozoa</taxon>
        <taxon>Octocorallia</taxon>
        <taxon>Malacalcyonacea</taxon>
        <taxon>Plexauridae</taxon>
        <taxon>Paramuricea</taxon>
    </lineage>
</organism>
<dbReference type="GO" id="GO:0005524">
    <property type="term" value="F:ATP binding"/>
    <property type="evidence" value="ECO:0007669"/>
    <property type="project" value="UniProtKB-KW"/>
</dbReference>
<evidence type="ECO:0000313" key="9">
    <source>
        <dbReference type="EMBL" id="CAB3992679.1"/>
    </source>
</evidence>
<dbReference type="OrthoDB" id="66620at2759"/>
<dbReference type="GO" id="GO:0005886">
    <property type="term" value="C:plasma membrane"/>
    <property type="evidence" value="ECO:0007669"/>
    <property type="project" value="TreeGrafter"/>
</dbReference>
<keyword evidence="8" id="KW-0472">Membrane</keyword>
<dbReference type="InterPro" id="IPR003593">
    <property type="entry name" value="AAA+_ATPase"/>
</dbReference>
<comment type="subcellular location">
    <subcellularLocation>
        <location evidence="1">Membrane</location>
        <topology evidence="1">Multi-pass membrane protein</topology>
    </subcellularLocation>
</comment>
<dbReference type="Gene3D" id="3.40.50.300">
    <property type="entry name" value="P-loop containing nucleotide triphosphate hydrolases"/>
    <property type="match status" value="1"/>
</dbReference>
<protein>
    <submittedName>
        <fullName evidence="9">ATP-binding cassette sub-family G member 4</fullName>
    </submittedName>
</protein>
<dbReference type="SMART" id="SM00382">
    <property type="entry name" value="AAA"/>
    <property type="match status" value="1"/>
</dbReference>
<accession>A0A6S7GRR2</accession>
<evidence type="ECO:0000256" key="5">
    <source>
        <dbReference type="ARBA" id="ARBA00022741"/>
    </source>
</evidence>
<proteinExistence type="inferred from homology"/>
<dbReference type="InterPro" id="IPR050352">
    <property type="entry name" value="ABCG_transporters"/>
</dbReference>
<evidence type="ECO:0000256" key="1">
    <source>
        <dbReference type="ARBA" id="ARBA00004141"/>
    </source>
</evidence>
<comment type="similarity">
    <text evidence="2">Belongs to the ABC transporter superfamily. ABCG family. Eye pigment precursor importer (TC 3.A.1.204) subfamily.</text>
</comment>
<dbReference type="EMBL" id="CACRXK020002100">
    <property type="protein sequence ID" value="CAB3992679.1"/>
    <property type="molecule type" value="Genomic_DNA"/>
</dbReference>
<keyword evidence="4" id="KW-0812">Transmembrane</keyword>
<evidence type="ECO:0000256" key="2">
    <source>
        <dbReference type="ARBA" id="ARBA00005814"/>
    </source>
</evidence>
<evidence type="ECO:0000256" key="4">
    <source>
        <dbReference type="ARBA" id="ARBA00022692"/>
    </source>
</evidence>
<keyword evidence="7" id="KW-1133">Transmembrane helix</keyword>
<dbReference type="Pfam" id="PF00005">
    <property type="entry name" value="ABC_tran"/>
    <property type="match status" value="1"/>
</dbReference>